<feature type="chain" id="PRO_5038460089" evidence="5">
    <location>
        <begin position="23"/>
        <end position="353"/>
    </location>
</feature>
<dbReference type="PROSITE" id="PS51257">
    <property type="entry name" value="PROKAR_LIPOPROTEIN"/>
    <property type="match status" value="1"/>
</dbReference>
<dbReference type="InterPro" id="IPR025997">
    <property type="entry name" value="SBP_2_dom"/>
</dbReference>
<protein>
    <submittedName>
        <fullName evidence="7">ABC transporter substrate-binding protein</fullName>
    </submittedName>
</protein>
<organism evidence="7 8">
    <name type="scientific">Actinomadura soli</name>
    <dbReference type="NCBI Taxonomy" id="2508997"/>
    <lineage>
        <taxon>Bacteria</taxon>
        <taxon>Bacillati</taxon>
        <taxon>Actinomycetota</taxon>
        <taxon>Actinomycetes</taxon>
        <taxon>Streptosporangiales</taxon>
        <taxon>Thermomonosporaceae</taxon>
        <taxon>Actinomadura</taxon>
    </lineage>
</organism>
<feature type="region of interest" description="Disordered" evidence="4">
    <location>
        <begin position="329"/>
        <end position="353"/>
    </location>
</feature>
<dbReference type="Gene3D" id="3.40.50.2300">
    <property type="match status" value="2"/>
</dbReference>
<dbReference type="Pfam" id="PF13407">
    <property type="entry name" value="Peripla_BP_4"/>
    <property type="match status" value="1"/>
</dbReference>
<dbReference type="PANTHER" id="PTHR46847">
    <property type="entry name" value="D-ALLOSE-BINDING PERIPLASMIC PROTEIN-RELATED"/>
    <property type="match status" value="1"/>
</dbReference>
<dbReference type="InterPro" id="IPR028082">
    <property type="entry name" value="Peripla_BP_I"/>
</dbReference>
<dbReference type="RefSeq" id="WP_138645858.1">
    <property type="nucleotide sequence ID" value="NZ_VCKW01000069.1"/>
</dbReference>
<dbReference type="EMBL" id="VCKW01000069">
    <property type="protein sequence ID" value="TMR00825.1"/>
    <property type="molecule type" value="Genomic_DNA"/>
</dbReference>
<keyword evidence="8" id="KW-1185">Reference proteome</keyword>
<evidence type="ECO:0000256" key="3">
    <source>
        <dbReference type="ARBA" id="ARBA00022729"/>
    </source>
</evidence>
<accession>A0A5C4JCR0</accession>
<feature type="domain" description="Periplasmic binding protein" evidence="6">
    <location>
        <begin position="51"/>
        <end position="305"/>
    </location>
</feature>
<sequence>MIGRFTRAVVTVTALGTLAATAACGVDSGDSSGDGDGTSGAKSKALKVGWSTIYLTPSWMQQTDKMIKDDVAKLKGEGKIADYKVFNANGDTSQQIAQIRAMIQQKYDVILVDAGSSTALNPVVEQAANAGITVVNFDSLVTSEKVVRVGTDQKEWGRMMGQWLGDKLGGKGKIIAFNGPAGVAVSEERWQGAEEALKKYPGIKIAANVHSEYNLAPAAQAFASAYSANPDIDGVFSQGGALSAAALQTLVKQKKKLVPITGENYNGFLKLWQQHGKDGFSSLSTAQPNYLGVIALRAAVAKAGGASVPNQIMVPLPKITDENLTQYVKPDQPDDSYPIQELPQPEIDKLIGK</sequence>
<evidence type="ECO:0000313" key="8">
    <source>
        <dbReference type="Proteomes" id="UP000309174"/>
    </source>
</evidence>
<evidence type="ECO:0000256" key="2">
    <source>
        <dbReference type="ARBA" id="ARBA00007639"/>
    </source>
</evidence>
<dbReference type="SUPFAM" id="SSF53822">
    <property type="entry name" value="Periplasmic binding protein-like I"/>
    <property type="match status" value="1"/>
</dbReference>
<dbReference type="CDD" id="cd19996">
    <property type="entry name" value="PBP1_ABC_sugar_binding-like"/>
    <property type="match status" value="1"/>
</dbReference>
<gene>
    <name evidence="7" type="ORF">ETD83_15660</name>
</gene>
<evidence type="ECO:0000256" key="1">
    <source>
        <dbReference type="ARBA" id="ARBA00004196"/>
    </source>
</evidence>
<dbReference type="Proteomes" id="UP000309174">
    <property type="component" value="Unassembled WGS sequence"/>
</dbReference>
<dbReference type="AlphaFoldDB" id="A0A5C4JCR0"/>
<dbReference type="PANTHER" id="PTHR46847:SF1">
    <property type="entry name" value="D-ALLOSE-BINDING PERIPLASMIC PROTEIN-RELATED"/>
    <property type="match status" value="1"/>
</dbReference>
<evidence type="ECO:0000256" key="4">
    <source>
        <dbReference type="SAM" id="MobiDB-lite"/>
    </source>
</evidence>
<evidence type="ECO:0000256" key="5">
    <source>
        <dbReference type="SAM" id="SignalP"/>
    </source>
</evidence>
<comment type="caution">
    <text evidence="7">The sequence shown here is derived from an EMBL/GenBank/DDBJ whole genome shotgun (WGS) entry which is preliminary data.</text>
</comment>
<comment type="subcellular location">
    <subcellularLocation>
        <location evidence="1">Cell envelope</location>
    </subcellularLocation>
</comment>
<evidence type="ECO:0000259" key="6">
    <source>
        <dbReference type="Pfam" id="PF13407"/>
    </source>
</evidence>
<proteinExistence type="inferred from homology"/>
<comment type="similarity">
    <text evidence="2">Belongs to the bacterial solute-binding protein 2 family.</text>
</comment>
<feature type="signal peptide" evidence="5">
    <location>
        <begin position="1"/>
        <end position="22"/>
    </location>
</feature>
<dbReference type="GO" id="GO:0030246">
    <property type="term" value="F:carbohydrate binding"/>
    <property type="evidence" value="ECO:0007669"/>
    <property type="project" value="UniProtKB-ARBA"/>
</dbReference>
<keyword evidence="3 5" id="KW-0732">Signal</keyword>
<evidence type="ECO:0000313" key="7">
    <source>
        <dbReference type="EMBL" id="TMR00825.1"/>
    </source>
</evidence>
<reference evidence="7 8" key="1">
    <citation type="submission" date="2019-05" db="EMBL/GenBank/DDBJ databases">
        <title>Draft genome sequence of Actinomadura sp. 14C53.</title>
        <authorList>
            <person name="Saricaoglu S."/>
            <person name="Isik K."/>
        </authorList>
    </citation>
    <scope>NUCLEOTIDE SEQUENCE [LARGE SCALE GENOMIC DNA]</scope>
    <source>
        <strain evidence="7 8">14C53</strain>
    </source>
</reference>
<dbReference type="GO" id="GO:0030313">
    <property type="term" value="C:cell envelope"/>
    <property type="evidence" value="ECO:0007669"/>
    <property type="project" value="UniProtKB-SubCell"/>
</dbReference>
<name>A0A5C4JCR0_9ACTN</name>
<dbReference type="OrthoDB" id="3600104at2"/>